<dbReference type="PANTHER" id="PTHR23547">
    <property type="entry name" value="MAJOR FACILITATOR SUPERFAMILY DOMAIN, GENERAL SUBSTRATE TRANSPORTER"/>
    <property type="match status" value="1"/>
</dbReference>
<gene>
    <name evidence="2" type="ORF">QSP1433_LOCUS13373</name>
</gene>
<feature type="transmembrane region" description="Helical" evidence="1">
    <location>
        <begin position="408"/>
        <end position="439"/>
    </location>
</feature>
<evidence type="ECO:0000313" key="2">
    <source>
        <dbReference type="EMBL" id="CAD9697904.1"/>
    </source>
</evidence>
<dbReference type="EMBL" id="HBHK01021011">
    <property type="protein sequence ID" value="CAD9697904.1"/>
    <property type="molecule type" value="Transcribed_RNA"/>
</dbReference>
<dbReference type="InterPro" id="IPR047769">
    <property type="entry name" value="MFS_ArsJ"/>
</dbReference>
<organism evidence="2">
    <name type="scientific">Mucochytrium quahogii</name>
    <dbReference type="NCBI Taxonomy" id="96639"/>
    <lineage>
        <taxon>Eukaryota</taxon>
        <taxon>Sar</taxon>
        <taxon>Stramenopiles</taxon>
        <taxon>Bigyra</taxon>
        <taxon>Labyrinthulomycetes</taxon>
        <taxon>Thraustochytrida</taxon>
        <taxon>Thraustochytriidae</taxon>
        <taxon>Mucochytrium</taxon>
    </lineage>
</organism>
<feature type="transmembrane region" description="Helical" evidence="1">
    <location>
        <begin position="86"/>
        <end position="106"/>
    </location>
</feature>
<feature type="transmembrane region" description="Helical" evidence="1">
    <location>
        <begin position="252"/>
        <end position="274"/>
    </location>
</feature>
<reference evidence="2" key="1">
    <citation type="submission" date="2021-01" db="EMBL/GenBank/DDBJ databases">
        <authorList>
            <person name="Corre E."/>
            <person name="Pelletier E."/>
            <person name="Niang G."/>
            <person name="Scheremetjew M."/>
            <person name="Finn R."/>
            <person name="Kale V."/>
            <person name="Holt S."/>
            <person name="Cochrane G."/>
            <person name="Meng A."/>
            <person name="Brown T."/>
            <person name="Cohen L."/>
        </authorList>
    </citation>
    <scope>NUCLEOTIDE SEQUENCE</scope>
    <source>
        <strain evidence="2">NY070348D</strain>
    </source>
</reference>
<feature type="transmembrane region" description="Helical" evidence="1">
    <location>
        <begin position="219"/>
        <end position="240"/>
    </location>
</feature>
<dbReference type="AlphaFoldDB" id="A0A7S2WN85"/>
<feature type="transmembrane region" description="Helical" evidence="1">
    <location>
        <begin position="477"/>
        <end position="496"/>
    </location>
</feature>
<feature type="transmembrane region" description="Helical" evidence="1">
    <location>
        <begin position="112"/>
        <end position="131"/>
    </location>
</feature>
<keyword evidence="1" id="KW-0812">Transmembrane</keyword>
<protein>
    <recommendedName>
        <fullName evidence="3">Major facilitator superfamily (MFS) profile domain-containing protein</fullName>
    </recommendedName>
</protein>
<dbReference type="InterPro" id="IPR036259">
    <property type="entry name" value="MFS_trans_sf"/>
</dbReference>
<evidence type="ECO:0008006" key="3">
    <source>
        <dbReference type="Google" id="ProtNLM"/>
    </source>
</evidence>
<accession>A0A7S2WN85</accession>
<keyword evidence="1" id="KW-1133">Transmembrane helix</keyword>
<name>A0A7S2WN85_9STRA</name>
<dbReference type="PANTHER" id="PTHR23547:SF1">
    <property type="entry name" value="MAJOR FACILITATOR SUPERFAMILY MFS_1"/>
    <property type="match status" value="1"/>
</dbReference>
<dbReference type="Gene3D" id="1.20.1250.20">
    <property type="entry name" value="MFS general substrate transporter like domains"/>
    <property type="match status" value="2"/>
</dbReference>
<evidence type="ECO:0000256" key="1">
    <source>
        <dbReference type="SAM" id="Phobius"/>
    </source>
</evidence>
<feature type="transmembrane region" description="Helical" evidence="1">
    <location>
        <begin position="295"/>
        <end position="314"/>
    </location>
</feature>
<feature type="transmembrane region" description="Helical" evidence="1">
    <location>
        <begin position="143"/>
        <end position="167"/>
    </location>
</feature>
<keyword evidence="1" id="KW-0472">Membrane</keyword>
<sequence length="511" mass="56530">MGETESQSEGRHANGVVGDETGSVNLSVVEFGAQGLEEETPAVEEDVEAGKKCDSSIAIVEGNKIRPINADNVLPMRNFYATVYSFNMFTVTDGAIRVIVLLHANALNFTPIAIALMFTLYELMGVFTNLFGGIAGTRWGLKCTLFTSLFLQLVGLGLLMAVGPLFGYEYSDMTSRDRLNLLIYITFCQALSGVSKDFMKLSCKSIPKLVTKEGQNGRLFKYVAWVTGMKNSLKGFGYIVGAVLVEVSSFEIAVGVLIGIILIIFPVPALYMDWGIGMGSRKDARFSMAVFKKPWNINVLSLARFFLFGSRDVWFEIAAPLFIRVVLAWPEFTVGLFMGGYIILYGNLQTFASALYKENNGGKNRFFKGPPTEKHVWTWSIASFVLLAVWGTGLFFSYRNLVSTNNRIASATVLLIGLFVYAFFFATNSAIHSYLIVLYAGKDKLTMDMGFYYMANAMGRLVGTILSGVIYQFTVEYFGLSMCMWVAAVFMLLAAISSRYLRPIENTLAKV</sequence>
<feature type="transmembrane region" description="Helical" evidence="1">
    <location>
        <begin position="451"/>
        <end position="471"/>
    </location>
</feature>
<dbReference type="SUPFAM" id="SSF103473">
    <property type="entry name" value="MFS general substrate transporter"/>
    <property type="match status" value="1"/>
</dbReference>
<feature type="transmembrane region" description="Helical" evidence="1">
    <location>
        <begin position="376"/>
        <end position="396"/>
    </location>
</feature>
<proteinExistence type="predicted"/>